<evidence type="ECO:0000313" key="2">
    <source>
        <dbReference type="Proteomes" id="UP000034013"/>
    </source>
</evidence>
<dbReference type="AlphaFoldDB" id="A0A0G0T496"/>
<protein>
    <submittedName>
        <fullName evidence="1">Uncharacterized protein</fullName>
    </submittedName>
</protein>
<accession>A0A0G0T496</accession>
<organism evidence="1 2">
    <name type="scientific">Candidatus Woesebacteria bacterium GW2011_GWA2_40_7</name>
    <dbReference type="NCBI Taxonomy" id="1618562"/>
    <lineage>
        <taxon>Bacteria</taxon>
        <taxon>Candidatus Woeseibacteriota</taxon>
    </lineage>
</organism>
<sequence>LVAPVDRFQKHQAIAGRDIYDIHYFFSQGYKFKKEIIEERTKIDIQNYVKILIDFIEKEINETNISQDLNALLPNDKFQKIRKTLKIEVLIFLRSL</sequence>
<reference evidence="1 2" key="1">
    <citation type="journal article" date="2015" name="Nature">
        <title>rRNA introns, odd ribosomes, and small enigmatic genomes across a large radiation of phyla.</title>
        <authorList>
            <person name="Brown C.T."/>
            <person name="Hug L.A."/>
            <person name="Thomas B.C."/>
            <person name="Sharon I."/>
            <person name="Castelle C.J."/>
            <person name="Singh A."/>
            <person name="Wilkins M.J."/>
            <person name="Williams K.H."/>
            <person name="Banfield J.F."/>
        </authorList>
    </citation>
    <scope>NUCLEOTIDE SEQUENCE [LARGE SCALE GENOMIC DNA]</scope>
</reference>
<proteinExistence type="predicted"/>
<gene>
    <name evidence="1" type="ORF">UU16_C0052G0001</name>
</gene>
<evidence type="ECO:0000313" key="1">
    <source>
        <dbReference type="EMBL" id="KKR71824.1"/>
    </source>
</evidence>
<comment type="caution">
    <text evidence="1">The sequence shown here is derived from an EMBL/GenBank/DDBJ whole genome shotgun (WGS) entry which is preliminary data.</text>
</comment>
<dbReference type="EMBL" id="LBZO01000052">
    <property type="protein sequence ID" value="KKR71824.1"/>
    <property type="molecule type" value="Genomic_DNA"/>
</dbReference>
<name>A0A0G0T496_9BACT</name>
<dbReference type="Proteomes" id="UP000034013">
    <property type="component" value="Unassembled WGS sequence"/>
</dbReference>
<feature type="non-terminal residue" evidence="1">
    <location>
        <position position="1"/>
    </location>
</feature>